<protein>
    <submittedName>
        <fullName evidence="1">Uncharacterized protein</fullName>
    </submittedName>
</protein>
<dbReference type="Proteomes" id="UP000885392">
    <property type="component" value="Unassembled WGS sequence"/>
</dbReference>
<organism evidence="1">
    <name type="scientific">Salmonella enterica</name>
    <name type="common">Salmonella choleraesuis</name>
    <dbReference type="NCBI Taxonomy" id="28901"/>
    <lineage>
        <taxon>Bacteria</taxon>
        <taxon>Pseudomonadati</taxon>
        <taxon>Pseudomonadota</taxon>
        <taxon>Gammaproteobacteria</taxon>
        <taxon>Enterobacterales</taxon>
        <taxon>Enterobacteriaceae</taxon>
        <taxon>Salmonella</taxon>
    </lineage>
</organism>
<reference evidence="1" key="2">
    <citation type="submission" date="2018-10" db="EMBL/GenBank/DDBJ databases">
        <authorList>
            <consortium name="PulseNet: The National Subtyping Network for Foodborne Disease Surveillance"/>
            <person name="Tarr C.L."/>
            <person name="Trees E."/>
            <person name="Katz L.S."/>
            <person name="Carleton-Romer H.A."/>
            <person name="Stroika S."/>
            <person name="Kucerova Z."/>
            <person name="Roache K.F."/>
            <person name="Sabol A.L."/>
            <person name="Besser J."/>
            <person name="Gerner-Smidt P."/>
        </authorList>
    </citation>
    <scope>NUCLEOTIDE SEQUENCE [LARGE SCALE GENOMIC DNA]</scope>
    <source>
        <strain evidence="1">PNUSAS038541</strain>
    </source>
</reference>
<evidence type="ECO:0000313" key="2">
    <source>
        <dbReference type="EMBL" id="SUF97888.1"/>
    </source>
</evidence>
<dbReference type="Proteomes" id="UP000254463">
    <property type="component" value="Unassembled WGS sequence"/>
</dbReference>
<gene>
    <name evidence="1" type="ORF">EAK82_24785</name>
    <name evidence="2" type="ORF">NCTC6385_04945</name>
</gene>
<proteinExistence type="predicted"/>
<dbReference type="AlphaFoldDB" id="A0A379RJC2"/>
<evidence type="ECO:0000313" key="3">
    <source>
        <dbReference type="Proteomes" id="UP000254463"/>
    </source>
</evidence>
<dbReference type="EMBL" id="RVIJ01000043">
    <property type="protein sequence ID" value="MLW03324.1"/>
    <property type="molecule type" value="Genomic_DNA"/>
</dbReference>
<sequence length="62" mass="6841">MSKLTKELVAKAMLSSIENYVFEIIDSVQHEGGELTEEEQCTLDAWVNKAVEKAAAELEAAQ</sequence>
<accession>A0A379RJC2</accession>
<name>A0A379RJC2_SALER</name>
<dbReference type="EMBL" id="UGWV01000002">
    <property type="protein sequence ID" value="SUF97888.1"/>
    <property type="molecule type" value="Genomic_DNA"/>
</dbReference>
<dbReference type="RefSeq" id="WP_154803114.1">
    <property type="nucleotide sequence ID" value="NZ_MXMT01000004.1"/>
</dbReference>
<evidence type="ECO:0000313" key="1">
    <source>
        <dbReference type="EMBL" id="MLW03324.1"/>
    </source>
</evidence>
<reference evidence="2 3" key="1">
    <citation type="submission" date="2018-06" db="EMBL/GenBank/DDBJ databases">
        <authorList>
            <consortium name="Pathogen Informatics"/>
            <person name="Doyle S."/>
        </authorList>
    </citation>
    <scope>NUCLEOTIDE SEQUENCE [LARGE SCALE GENOMIC DNA]</scope>
    <source>
        <strain evidence="2 3">NCTC6385</strain>
    </source>
</reference>